<sequence length="603" mass="61181">MTNVADTSVTYTAAGESADGVSVQVEPATITLAPGESAAVEIMAQAGGLPIGEWAFGSVTWSTDGTYASGVPVADATFPMLVQSTAAQLEVDPGEVAAEQEPDTVTEHTVTIGNTGGQGLEWNVVEETGEQAITLRPVTGTPVTASALPKDRTLPGQGELLEPARNSGTVASGIQTQVERPAADEGSVTMTHSESQAVLANNTVACSAEDGLTGDNGFLRTFTLTDFAIADEFAVTDVSFGVEAVNGAPANVTVRLYTLDGETLTYDNLTQIGSSEVTLQPQALQMVSVPVTGTAPAGSTLVVELDAPSTSETSGFFAGSNAEGESAPSYLRSVDCGMPEPAPMSVIGFPDTHLVLNVTGTTDAPDTQLPEWLTMEPMSGTVPAGQTQDVTVTIDSAGLSAGDIERTIAMLASNDPDQPTTSLPISLTVSGDGSEPPVDGASQDIVATVPQDGGGEDGSLLISVDPQDRTVELPEMASQGDRLATSGELRPVMVTDSRTADPGWNVSAQVSDFAGSDEGLFAGGFLGWAPSVESSSDGQAVTPGDVVAPGFPSGEGLSVPRPMGSAEPGSGRGSATLGAGLDLQVPMATTPGVYTAILTITAL</sequence>
<organism evidence="3 4">
    <name type="scientific">Ornithinimicrobium faecis</name>
    <dbReference type="NCBI Taxonomy" id="2934158"/>
    <lineage>
        <taxon>Bacteria</taxon>
        <taxon>Bacillati</taxon>
        <taxon>Actinomycetota</taxon>
        <taxon>Actinomycetes</taxon>
        <taxon>Micrococcales</taxon>
        <taxon>Ornithinimicrobiaceae</taxon>
        <taxon>Ornithinimicrobium</taxon>
    </lineage>
</organism>
<name>A0ABY4Z036_9MICO</name>
<dbReference type="Gene3D" id="2.60.40.2310">
    <property type="match status" value="1"/>
</dbReference>
<proteinExistence type="predicted"/>
<dbReference type="Gene3D" id="2.60.40.10">
    <property type="entry name" value="Immunoglobulins"/>
    <property type="match status" value="1"/>
</dbReference>
<evidence type="ECO:0000313" key="3">
    <source>
        <dbReference type="EMBL" id="USQ82236.1"/>
    </source>
</evidence>
<dbReference type="EMBL" id="CP099489">
    <property type="protein sequence ID" value="USQ82236.1"/>
    <property type="molecule type" value="Genomic_DNA"/>
</dbReference>
<feature type="region of interest" description="Disordered" evidence="1">
    <location>
        <begin position="532"/>
        <end position="573"/>
    </location>
</feature>
<evidence type="ECO:0000259" key="2">
    <source>
        <dbReference type="Pfam" id="PF17766"/>
    </source>
</evidence>
<feature type="domain" description="Subtilisin-like protease fibronectin type-III" evidence="2">
    <location>
        <begin position="1"/>
        <end position="72"/>
    </location>
</feature>
<reference evidence="3" key="1">
    <citation type="submission" date="2022-06" db="EMBL/GenBank/DDBJ databases">
        <title>Ornithinimicrobium HY1793.</title>
        <authorList>
            <person name="Huang Y."/>
        </authorList>
    </citation>
    <scope>NUCLEOTIDE SEQUENCE</scope>
    <source>
        <strain evidence="3">HY1793</strain>
    </source>
</reference>
<protein>
    <recommendedName>
        <fullName evidence="2">Subtilisin-like protease fibronectin type-III domain-containing protein</fullName>
    </recommendedName>
</protein>
<evidence type="ECO:0000313" key="4">
    <source>
        <dbReference type="Proteomes" id="UP001056455"/>
    </source>
</evidence>
<keyword evidence="4" id="KW-1185">Reference proteome</keyword>
<dbReference type="Proteomes" id="UP001056455">
    <property type="component" value="Chromosome"/>
</dbReference>
<evidence type="ECO:0000256" key="1">
    <source>
        <dbReference type="SAM" id="MobiDB-lite"/>
    </source>
</evidence>
<dbReference type="InterPro" id="IPR013783">
    <property type="entry name" value="Ig-like_fold"/>
</dbReference>
<dbReference type="Pfam" id="PF17766">
    <property type="entry name" value="fn3_6"/>
    <property type="match status" value="1"/>
</dbReference>
<dbReference type="InterPro" id="IPR041469">
    <property type="entry name" value="Subtilisin-like_FN3"/>
</dbReference>
<gene>
    <name evidence="3" type="ORF">NF556_16875</name>
</gene>
<accession>A0ABY4Z036</accession>